<dbReference type="PANTHER" id="PTHR19959:SF119">
    <property type="entry name" value="FUNGAL LIPASE-LIKE DOMAIN-CONTAINING PROTEIN"/>
    <property type="match status" value="1"/>
</dbReference>
<dbReference type="Proteomes" id="UP001148614">
    <property type="component" value="Unassembled WGS sequence"/>
</dbReference>
<accession>A0A9W8NLQ7</accession>
<keyword evidence="3" id="KW-1185">Reference proteome</keyword>
<dbReference type="SUPFAM" id="SSF48452">
    <property type="entry name" value="TPR-like"/>
    <property type="match status" value="2"/>
</dbReference>
<dbReference type="Pfam" id="PF12770">
    <property type="entry name" value="CHAT"/>
    <property type="match status" value="1"/>
</dbReference>
<evidence type="ECO:0000259" key="1">
    <source>
        <dbReference type="Pfam" id="PF12770"/>
    </source>
</evidence>
<dbReference type="Pfam" id="PF13374">
    <property type="entry name" value="TPR_10"/>
    <property type="match status" value="1"/>
</dbReference>
<evidence type="ECO:0000313" key="3">
    <source>
        <dbReference type="Proteomes" id="UP001148614"/>
    </source>
</evidence>
<sequence length="1396" mass="156212">MNIEAMTDPNETVASRDEVIIKFRQDLSATPEDHPDRFKQLNNLAAELRQRFSYTKNFSDLEEAIKLSSQAIGAVPDGDPKRAVVLMNHAHNLVDRFRATRVIHNLEEAIRFQQQAIDITPQDDPARCQVLGQHGVWLHERYCVTRDLRNHEEMLEIYRQSVEAATDDNPRRAVLLNNLASSLIDKILLTEDTTDLEKTMATTYQALSASNDDSVQAASLHTLAICHGLKFSETKAIDELQKAIQLQQQAVALTPQHDVELPRRLNNLGILLGKKYLETSVVVDLEEAIRLCREAVETTPKGDPEIIKRESDLNFWIGESVIREINVDQQNGPTSALEQVQNANSTRETNPFKVDAEMASCLQELDDESLQYFLEIEEENTDNDPDELFIYTCFLIFSRSQNIEYLDRAIRRAQSWLSLTPPDNEDRARRFEILNIAIEKRIPLCGTNTGTSAGEAVFAWLDDIFEGFTSEKDVQTAFSYTLKSLAHPEYFKNNSKLSNAMNSKANEINDSYQATGNLEALDQSIIIHRCSLDMATPATSNWACISYNLALRFTNRAAITASLVDVNTSIQYANQAAMTALESDKHRGMFLKSLGGAFRQRFELTGSIDDLDEAVKHCTAAVAACDPNHFAWSSCFSSLANALGRRFEMTGSLEDINRAVEAASVYVESGGQSELDFINLCCWLMARSERTGSEEDLDRAIEVVTRAIDISPEKGYIRHISFANLGRCHLMRFDNFHSPQSLDLAIEATTKAVELSPEGHSERSRWLSNLGMMLSRRSQHNGSRNDLDSAIQAARQAIEAHRPDGRKSTFLLNLGEFLRIRYEEYGSEDDRELCLGSYMDGWDCCDGPPAERVLLAKRASEILIAQENWPKSASLLKAAVQLLPLVSPRALQNTDKQYRLGTYAGLTSNAAAASLNAGDEPIDALQLLEAGRGIISSSVMDMRIDVSELEQQHPELAAKFNALRGVLDPPREGTNTPSNDFSVSQTSLRRNAEQNLDRVLKKIRAKPGYHDFLLPPSREELLAAADPDPIIIVNLSTIRSDAFIIYKSQIKLVPLPDLRVVDVQKWSIKLYPASSLQTDQMLKWLWDTTCNPILEALASQLPPHCNGQPHVWWIPTGHLSRFPLHAAGYHKLESAKSVLDVVVSSYASSVKALLQGRRKSAQLSSSQNHDSLLAVTMQHTPGLPSHQALPYVEAEWDMLNQIWSMAKTKMNLTRPLPRKSEVLEQMPSSKIFHFAGHGSSNPHEPSKSFLLLEDWQTDPLTVGDLRDCRFQKDPPFLGYLSACSTGANKAARLQDEGIHLIGALQLAGFQNVVGTLWEVSDKHCVDVARVVYQTLRDEGLTNIAVCRGLHRAQLALRDAEIRRANPTRTVKAVDSDDESDGDKNWFWIPYVHYGVI</sequence>
<organism evidence="2 3">
    <name type="scientific">Xylaria arbuscula</name>
    <dbReference type="NCBI Taxonomy" id="114810"/>
    <lineage>
        <taxon>Eukaryota</taxon>
        <taxon>Fungi</taxon>
        <taxon>Dikarya</taxon>
        <taxon>Ascomycota</taxon>
        <taxon>Pezizomycotina</taxon>
        <taxon>Sordariomycetes</taxon>
        <taxon>Xylariomycetidae</taxon>
        <taxon>Xylariales</taxon>
        <taxon>Xylariaceae</taxon>
        <taxon>Xylaria</taxon>
    </lineage>
</organism>
<gene>
    <name evidence="2" type="ORF">NPX13_g1403</name>
</gene>
<dbReference type="VEuPathDB" id="FungiDB:F4678DRAFT_455706"/>
<name>A0A9W8NLQ7_9PEZI</name>
<evidence type="ECO:0000313" key="2">
    <source>
        <dbReference type="EMBL" id="KAJ3579164.1"/>
    </source>
</evidence>
<dbReference type="EMBL" id="JANPWZ010000125">
    <property type="protein sequence ID" value="KAJ3579164.1"/>
    <property type="molecule type" value="Genomic_DNA"/>
</dbReference>
<comment type="caution">
    <text evidence="2">The sequence shown here is derived from an EMBL/GenBank/DDBJ whole genome shotgun (WGS) entry which is preliminary data.</text>
</comment>
<dbReference type="Gene3D" id="1.25.40.10">
    <property type="entry name" value="Tetratricopeptide repeat domain"/>
    <property type="match status" value="3"/>
</dbReference>
<proteinExistence type="predicted"/>
<protein>
    <recommendedName>
        <fullName evidence="1">CHAT domain-containing protein</fullName>
    </recommendedName>
</protein>
<dbReference type="PANTHER" id="PTHR19959">
    <property type="entry name" value="KINESIN LIGHT CHAIN"/>
    <property type="match status" value="1"/>
</dbReference>
<reference evidence="2" key="1">
    <citation type="submission" date="2022-07" db="EMBL/GenBank/DDBJ databases">
        <title>Genome Sequence of Xylaria arbuscula.</title>
        <authorList>
            <person name="Buettner E."/>
        </authorList>
    </citation>
    <scope>NUCLEOTIDE SEQUENCE</scope>
    <source>
        <strain evidence="2">VT107</strain>
    </source>
</reference>
<feature type="domain" description="CHAT" evidence="1">
    <location>
        <begin position="1081"/>
        <end position="1394"/>
    </location>
</feature>
<dbReference type="VEuPathDB" id="FungiDB:F4678DRAFT_413442"/>
<dbReference type="VEuPathDB" id="FungiDB:F4678DRAFT_413424"/>
<dbReference type="InterPro" id="IPR024983">
    <property type="entry name" value="CHAT_dom"/>
</dbReference>
<dbReference type="InterPro" id="IPR011990">
    <property type="entry name" value="TPR-like_helical_dom_sf"/>
</dbReference>